<evidence type="ECO:0000313" key="2">
    <source>
        <dbReference type="EMBL" id="XBO44292.1"/>
    </source>
</evidence>
<keyword evidence="1" id="KW-0812">Transmembrane</keyword>
<evidence type="ECO:0000256" key="1">
    <source>
        <dbReference type="SAM" id="Phobius"/>
    </source>
</evidence>
<keyword evidence="1" id="KW-0472">Membrane</keyword>
<sequence length="55" mass="6339">MVQVSTPHVVQWGWFSIELTNLLIILVMIVVFVLALLLPFPHNAEVTRERRGEQP</sequence>
<gene>
    <name evidence="2" type="ORF">ABEG17_02895</name>
</gene>
<keyword evidence="1" id="KW-1133">Transmembrane helix</keyword>
<organism evidence="2">
    <name type="scientific">Pedococcus sp. KACC 23699</name>
    <dbReference type="NCBI Taxonomy" id="3149228"/>
    <lineage>
        <taxon>Bacteria</taxon>
        <taxon>Bacillati</taxon>
        <taxon>Actinomycetota</taxon>
        <taxon>Actinomycetes</taxon>
        <taxon>Micrococcales</taxon>
        <taxon>Intrasporangiaceae</taxon>
        <taxon>Pedococcus</taxon>
    </lineage>
</organism>
<name>A0AAU7JVJ7_9MICO</name>
<dbReference type="RefSeq" id="WP_406831780.1">
    <property type="nucleotide sequence ID" value="NZ_CP157483.1"/>
</dbReference>
<proteinExistence type="predicted"/>
<accession>A0AAU7JVJ7</accession>
<dbReference type="AlphaFoldDB" id="A0AAU7JVJ7"/>
<feature type="transmembrane region" description="Helical" evidence="1">
    <location>
        <begin position="20"/>
        <end position="40"/>
    </location>
</feature>
<dbReference type="EMBL" id="CP157483">
    <property type="protein sequence ID" value="XBO44292.1"/>
    <property type="molecule type" value="Genomic_DNA"/>
</dbReference>
<reference evidence="2" key="1">
    <citation type="submission" date="2024-05" db="EMBL/GenBank/DDBJ databases">
        <authorList>
            <person name="Kim S."/>
            <person name="Heo J."/>
            <person name="Choi H."/>
            <person name="Choi Y."/>
            <person name="Kwon S.-W."/>
            <person name="Kim Y."/>
        </authorList>
    </citation>
    <scope>NUCLEOTIDE SEQUENCE</scope>
    <source>
        <strain evidence="2">KACC 23699</strain>
    </source>
</reference>
<protein>
    <submittedName>
        <fullName evidence="2">Uncharacterized protein</fullName>
    </submittedName>
</protein>